<evidence type="ECO:0000256" key="6">
    <source>
        <dbReference type="ARBA" id="ARBA00022970"/>
    </source>
</evidence>
<keyword evidence="8 14" id="KW-0472">Membrane</keyword>
<evidence type="ECO:0000256" key="2">
    <source>
        <dbReference type="ARBA" id="ARBA00008572"/>
    </source>
</evidence>
<dbReference type="InterPro" id="IPR029485">
    <property type="entry name" value="CAT_C"/>
</dbReference>
<dbReference type="PANTHER" id="PTHR43243">
    <property type="entry name" value="INNER MEMBRANE TRANSPORTER YGJI-RELATED"/>
    <property type="match status" value="1"/>
</dbReference>
<feature type="compositionally biased region" description="Acidic residues" evidence="13">
    <location>
        <begin position="634"/>
        <end position="643"/>
    </location>
</feature>
<feature type="transmembrane region" description="Helical" evidence="14">
    <location>
        <begin position="334"/>
        <end position="355"/>
    </location>
</feature>
<dbReference type="Proteomes" id="UP000515129">
    <property type="component" value="Chromosome 39"/>
</dbReference>
<keyword evidence="6" id="KW-0029">Amino-acid transport</keyword>
<evidence type="ECO:0000256" key="5">
    <source>
        <dbReference type="ARBA" id="ARBA00022692"/>
    </source>
</evidence>
<comment type="catalytic activity">
    <reaction evidence="11">
        <text>L-arginine(in) = L-arginine(out)</text>
        <dbReference type="Rhea" id="RHEA:32143"/>
        <dbReference type="ChEBI" id="CHEBI:32682"/>
    </reaction>
</comment>
<dbReference type="Pfam" id="PF13520">
    <property type="entry name" value="AA_permease_2"/>
    <property type="match status" value="1"/>
</dbReference>
<dbReference type="InterPro" id="IPR002293">
    <property type="entry name" value="AA/rel_permease1"/>
</dbReference>
<feature type="transmembrane region" description="Helical" evidence="14">
    <location>
        <begin position="287"/>
        <end position="314"/>
    </location>
</feature>
<evidence type="ECO:0000313" key="18">
    <source>
        <dbReference type="RefSeq" id="XP_026081355.1"/>
    </source>
</evidence>
<dbReference type="RefSeq" id="XP_026081354.1">
    <property type="nucleotide sequence ID" value="XM_026225569.1"/>
</dbReference>
<dbReference type="PANTHER" id="PTHR43243:SF20">
    <property type="entry name" value="CATIONIC AMINO ACID TRANSPORTER 3"/>
    <property type="match status" value="1"/>
</dbReference>
<organism evidence="16 17">
    <name type="scientific">Carassius auratus</name>
    <name type="common">Goldfish</name>
    <dbReference type="NCBI Taxonomy" id="7957"/>
    <lineage>
        <taxon>Eukaryota</taxon>
        <taxon>Metazoa</taxon>
        <taxon>Chordata</taxon>
        <taxon>Craniata</taxon>
        <taxon>Vertebrata</taxon>
        <taxon>Euteleostomi</taxon>
        <taxon>Actinopterygii</taxon>
        <taxon>Neopterygii</taxon>
        <taxon>Teleostei</taxon>
        <taxon>Ostariophysi</taxon>
        <taxon>Cypriniformes</taxon>
        <taxon>Cyprinidae</taxon>
        <taxon>Cyprininae</taxon>
        <taxon>Carassius</taxon>
    </lineage>
</organism>
<evidence type="ECO:0000256" key="1">
    <source>
        <dbReference type="ARBA" id="ARBA00004651"/>
    </source>
</evidence>
<name>A0A6P6L9Z8_CARAU</name>
<feature type="transmembrane region" description="Helical" evidence="14">
    <location>
        <begin position="587"/>
        <end position="605"/>
    </location>
</feature>
<feature type="transmembrane region" description="Helical" evidence="14">
    <location>
        <begin position="410"/>
        <end position="429"/>
    </location>
</feature>
<keyword evidence="7 14" id="KW-1133">Transmembrane helix</keyword>
<keyword evidence="16" id="KW-1185">Reference proteome</keyword>
<feature type="compositionally biased region" description="Basic and acidic residues" evidence="13">
    <location>
        <begin position="613"/>
        <end position="622"/>
    </location>
</feature>
<comment type="similarity">
    <text evidence="2">Belongs to the amino acid-polyamine-organocation (APC) superfamily. Cationic amino acid transporter (CAT) (TC 2.A.3.3) family.</text>
</comment>
<dbReference type="GO" id="GO:0005886">
    <property type="term" value="C:plasma membrane"/>
    <property type="evidence" value="ECO:0007669"/>
    <property type="project" value="UniProtKB-SubCell"/>
</dbReference>
<evidence type="ECO:0000256" key="10">
    <source>
        <dbReference type="ARBA" id="ARBA00034422"/>
    </source>
</evidence>
<keyword evidence="9" id="KW-0325">Glycoprotein</keyword>
<feature type="transmembrane region" description="Helical" evidence="14">
    <location>
        <begin position="246"/>
        <end position="266"/>
    </location>
</feature>
<reference evidence="17 18" key="1">
    <citation type="submission" date="2025-04" db="UniProtKB">
        <authorList>
            <consortium name="RefSeq"/>
        </authorList>
    </citation>
    <scope>IDENTIFICATION</scope>
    <source>
        <strain evidence="17 18">Wakin</strain>
        <tissue evidence="17 18">Muscle</tissue>
    </source>
</reference>
<dbReference type="FunFam" id="1.20.1740.10:FF:000009">
    <property type="entry name" value="Low affinity cationic amino acid transporter 2"/>
    <property type="match status" value="1"/>
</dbReference>
<feature type="transmembrane region" description="Helical" evidence="14">
    <location>
        <begin position="530"/>
        <end position="550"/>
    </location>
</feature>
<proteinExistence type="inferred from homology"/>
<feature type="transmembrane region" description="Helical" evidence="14">
    <location>
        <begin position="496"/>
        <end position="518"/>
    </location>
</feature>
<comment type="subcellular location">
    <subcellularLocation>
        <location evidence="1">Cell membrane</location>
        <topology evidence="1">Multi-pass membrane protein</topology>
    </subcellularLocation>
</comment>
<evidence type="ECO:0000313" key="16">
    <source>
        <dbReference type="Proteomes" id="UP000515129"/>
    </source>
</evidence>
<evidence type="ECO:0000256" key="9">
    <source>
        <dbReference type="ARBA" id="ARBA00023180"/>
    </source>
</evidence>
<dbReference type="Gene3D" id="1.20.1740.10">
    <property type="entry name" value="Amino acid/polyamine transporter I"/>
    <property type="match status" value="2"/>
</dbReference>
<protein>
    <submittedName>
        <fullName evidence="17 18">Cationic amino acid transporter 3-like</fullName>
    </submittedName>
</protein>
<feature type="domain" description="Cationic amino acid transporter C-terminal" evidence="15">
    <location>
        <begin position="560"/>
        <end position="610"/>
    </location>
</feature>
<evidence type="ECO:0000256" key="8">
    <source>
        <dbReference type="ARBA" id="ARBA00023136"/>
    </source>
</evidence>
<dbReference type="KEGG" id="caua:113057945"/>
<evidence type="ECO:0000256" key="7">
    <source>
        <dbReference type="ARBA" id="ARBA00022989"/>
    </source>
</evidence>
<evidence type="ECO:0000256" key="11">
    <source>
        <dbReference type="ARBA" id="ARBA00034423"/>
    </source>
</evidence>
<dbReference type="OrthoDB" id="3900342at2759"/>
<feature type="transmembrane region" description="Helical" evidence="14">
    <location>
        <begin position="562"/>
        <end position="581"/>
    </location>
</feature>
<feature type="transmembrane region" description="Helical" evidence="14">
    <location>
        <begin position="66"/>
        <end position="87"/>
    </location>
</feature>
<evidence type="ECO:0000256" key="12">
    <source>
        <dbReference type="ARBA" id="ARBA00034450"/>
    </source>
</evidence>
<gene>
    <name evidence="17 18" type="primary">LOC113057945</name>
</gene>
<keyword evidence="4" id="KW-1003">Cell membrane</keyword>
<evidence type="ECO:0000256" key="4">
    <source>
        <dbReference type="ARBA" id="ARBA00022475"/>
    </source>
</evidence>
<feature type="transmembrane region" description="Helical" evidence="14">
    <location>
        <begin position="385"/>
        <end position="404"/>
    </location>
</feature>
<feature type="transmembrane region" description="Helical" evidence="14">
    <location>
        <begin position="99"/>
        <end position="123"/>
    </location>
</feature>
<dbReference type="FunFam" id="1.20.1740.10:FF:000024">
    <property type="entry name" value="High affinity cationic amino acid transporter 1"/>
    <property type="match status" value="1"/>
</dbReference>
<dbReference type="GeneID" id="113057945"/>
<evidence type="ECO:0000256" key="3">
    <source>
        <dbReference type="ARBA" id="ARBA00022448"/>
    </source>
</evidence>
<feature type="transmembrane region" description="Helical" evidence="14">
    <location>
        <begin position="193"/>
        <end position="211"/>
    </location>
</feature>
<evidence type="ECO:0000313" key="17">
    <source>
        <dbReference type="RefSeq" id="XP_026081354.1"/>
    </source>
</evidence>
<sequence>MTENKLASFGKMLLRRRMLDTSLDETRFARCLTTLDLIALGVGATLGAGVYVLAGEVAREKAGPAIVLSFLIAAFSSVLAGLCYAEFGARVPKTGSAYLYSYVTVGEIWAFITGWNLILSYVIGTASVARAWSSTFDNLVNKTISDFFTDSMSFPYTGKVLAKYPDVFALILVMLLTGLLAFGVSESALVSKIFTGINLVVLTFVIISGFVKGNTANWSLTVEDYINSTNNYNAESIEKEFGSGGFAPFGFSGILTGAATCFYAFVGFDCIATTSEEAKNPKRSIPISIVASLLICFFAYFGVSAALTLMMPYYKLDVHSPLPEAFKYVHWDPARYIVAVGSLCALSTSLLGSMFPMPRVIYAMAEDGLLFRSLSRMHKKTKTPVLATIVSGIVAALMAFLFDLAALVDLMSIGTLLAYTLVAVCVLILRYQPGSIGSSGVKPMELQRLEAKGCMADVDSGDEYSQELETTPLKERFSIRMLVQPISDVPTKISGIIVYSATGTISVLFTLLCVMLAVFGEQVGMGSPLYITLVVLLSVLSSVCIFIIWRQPQSKEVLTFKVPLLPILPLVSIFVNIYLMMQLDGPTWVRFAVWMVIGFIIYFAYGIRHSSEGKNNSPEKFEPILQGKKPIYLTEDESEGTTP</sequence>
<dbReference type="NCBIfam" id="TIGR00906">
    <property type="entry name" value="2A0303"/>
    <property type="match status" value="1"/>
</dbReference>
<dbReference type="GO" id="GO:0061459">
    <property type="term" value="F:L-arginine transmembrane transporter activity"/>
    <property type="evidence" value="ECO:0007669"/>
    <property type="project" value="UniProtKB-ARBA"/>
</dbReference>
<evidence type="ECO:0000256" key="14">
    <source>
        <dbReference type="SAM" id="Phobius"/>
    </source>
</evidence>
<feature type="transmembrane region" description="Helical" evidence="14">
    <location>
        <begin position="37"/>
        <end position="54"/>
    </location>
</feature>
<feature type="region of interest" description="Disordered" evidence="13">
    <location>
        <begin position="613"/>
        <end position="643"/>
    </location>
</feature>
<keyword evidence="5 14" id="KW-0812">Transmembrane</keyword>
<comment type="catalytic activity">
    <reaction evidence="12">
        <text>L-ornithine(in) = L-ornithine(out)</text>
        <dbReference type="Rhea" id="RHEA:71199"/>
        <dbReference type="ChEBI" id="CHEBI:46911"/>
    </reaction>
</comment>
<evidence type="ECO:0000259" key="15">
    <source>
        <dbReference type="Pfam" id="PF13906"/>
    </source>
</evidence>
<accession>A0A6P6L9Z8</accession>
<dbReference type="Pfam" id="PF13906">
    <property type="entry name" value="AA_permease_C"/>
    <property type="match status" value="1"/>
</dbReference>
<feature type="transmembrane region" description="Helical" evidence="14">
    <location>
        <begin position="167"/>
        <end position="184"/>
    </location>
</feature>
<evidence type="ECO:0000256" key="13">
    <source>
        <dbReference type="SAM" id="MobiDB-lite"/>
    </source>
</evidence>
<keyword evidence="3" id="KW-0813">Transport</keyword>
<dbReference type="RefSeq" id="XP_026081355.1">
    <property type="nucleotide sequence ID" value="XM_026225570.1"/>
</dbReference>
<dbReference type="GeneTree" id="ENSGT00940000154651"/>
<dbReference type="InterPro" id="IPR004755">
    <property type="entry name" value="Cat_AA_permease"/>
</dbReference>
<comment type="catalytic activity">
    <reaction evidence="10">
        <text>L-lysine(in) = L-lysine(out)</text>
        <dbReference type="Rhea" id="RHEA:70935"/>
        <dbReference type="ChEBI" id="CHEBI:32551"/>
    </reaction>
</comment>
<dbReference type="PIRSF" id="PIRSF006060">
    <property type="entry name" value="AA_transporter"/>
    <property type="match status" value="1"/>
</dbReference>
<dbReference type="AlphaFoldDB" id="A0A6P6L9Z8"/>